<comment type="caution">
    <text evidence="1">The sequence shown here is derived from an EMBL/GenBank/DDBJ whole genome shotgun (WGS) entry which is preliminary data.</text>
</comment>
<name>A0A7W4NPG0_9PROT</name>
<accession>A0A7W4NPG0</accession>
<reference evidence="1 2" key="1">
    <citation type="submission" date="2020-04" db="EMBL/GenBank/DDBJ databases">
        <title>Description of novel Gluconacetobacter.</title>
        <authorList>
            <person name="Sombolestani A."/>
        </authorList>
    </citation>
    <scope>NUCLEOTIDE SEQUENCE [LARGE SCALE GENOMIC DNA]</scope>
    <source>
        <strain evidence="1 2">LMG 19747</strain>
    </source>
</reference>
<dbReference type="EMBL" id="JABEQJ010000022">
    <property type="protein sequence ID" value="MBB2161547.1"/>
    <property type="molecule type" value="Genomic_DNA"/>
</dbReference>
<evidence type="ECO:0000313" key="2">
    <source>
        <dbReference type="Proteomes" id="UP000589085"/>
    </source>
</evidence>
<dbReference type="Proteomes" id="UP000589085">
    <property type="component" value="Unassembled WGS sequence"/>
</dbReference>
<sequence>MSFMHDPTEAGPSNSALLRFPVERRTTPTPELIRNLLPEYGTVYNLLARHHLGDPPEPALVEAQGRRTGMKMLGDITLPADPQAAREDVTRWFQPLVERMVRRFSELRDLTWEAERQTRDEIWNEAYQARVASTTMIAWRTGTRLLAAWSVLDEALIAHADPSMGRIEQQATG</sequence>
<dbReference type="RefSeq" id="WP_182998378.1">
    <property type="nucleotide sequence ID" value="NZ_JABEQJ010000022.1"/>
</dbReference>
<protein>
    <submittedName>
        <fullName evidence="1">Uncharacterized protein</fullName>
    </submittedName>
</protein>
<evidence type="ECO:0000313" key="1">
    <source>
        <dbReference type="EMBL" id="MBB2161547.1"/>
    </source>
</evidence>
<gene>
    <name evidence="1" type="ORF">HLH48_15440</name>
</gene>
<dbReference type="AlphaFoldDB" id="A0A7W4NPG0"/>
<proteinExistence type="predicted"/>
<organism evidence="1 2">
    <name type="scientific">Gluconacetobacter sacchari</name>
    <dbReference type="NCBI Taxonomy" id="92759"/>
    <lineage>
        <taxon>Bacteria</taxon>
        <taxon>Pseudomonadati</taxon>
        <taxon>Pseudomonadota</taxon>
        <taxon>Alphaproteobacteria</taxon>
        <taxon>Acetobacterales</taxon>
        <taxon>Acetobacteraceae</taxon>
        <taxon>Gluconacetobacter</taxon>
    </lineage>
</organism>